<dbReference type="PANTHER" id="PTHR43900">
    <property type="entry name" value="GLUTATHIONE S-TRANSFERASE RHO"/>
    <property type="match status" value="1"/>
</dbReference>
<dbReference type="PANTHER" id="PTHR43900:SF97">
    <property type="entry name" value="GLUTATHIONE TRANSFERASE"/>
    <property type="match status" value="1"/>
</dbReference>
<dbReference type="GO" id="GO:0004364">
    <property type="term" value="F:glutathione transferase activity"/>
    <property type="evidence" value="ECO:0007669"/>
    <property type="project" value="UniProtKB-EC"/>
</dbReference>
<keyword evidence="2 5" id="KW-0808">Transferase</keyword>
<dbReference type="RefSeq" id="WP_107845921.1">
    <property type="nucleotide sequence ID" value="NZ_QBKS01000001.1"/>
</dbReference>
<evidence type="ECO:0000256" key="1">
    <source>
        <dbReference type="ARBA" id="ARBA00012452"/>
    </source>
</evidence>
<dbReference type="PROSITE" id="PS50405">
    <property type="entry name" value="GST_CTER"/>
    <property type="match status" value="1"/>
</dbReference>
<accession>A0A2T6BP54</accession>
<dbReference type="Gene3D" id="1.20.1050.10">
    <property type="match status" value="1"/>
</dbReference>
<feature type="domain" description="GST C-terminal" evidence="4">
    <location>
        <begin position="84"/>
        <end position="203"/>
    </location>
</feature>
<dbReference type="GO" id="GO:0043295">
    <property type="term" value="F:glutathione binding"/>
    <property type="evidence" value="ECO:0007669"/>
    <property type="project" value="TreeGrafter"/>
</dbReference>
<dbReference type="CDD" id="cd03205">
    <property type="entry name" value="GST_C_6"/>
    <property type="match status" value="1"/>
</dbReference>
<evidence type="ECO:0000259" key="3">
    <source>
        <dbReference type="PROSITE" id="PS50404"/>
    </source>
</evidence>
<dbReference type="OrthoDB" id="9795329at2"/>
<dbReference type="Pfam" id="PF13409">
    <property type="entry name" value="GST_N_2"/>
    <property type="match status" value="1"/>
</dbReference>
<evidence type="ECO:0000313" key="5">
    <source>
        <dbReference type="EMBL" id="PTX57860.1"/>
    </source>
</evidence>
<dbReference type="InterPro" id="IPR004045">
    <property type="entry name" value="Glutathione_S-Trfase_N"/>
</dbReference>
<dbReference type="InterPro" id="IPR036282">
    <property type="entry name" value="Glutathione-S-Trfase_C_sf"/>
</dbReference>
<dbReference type="InterPro" id="IPR010987">
    <property type="entry name" value="Glutathione-S-Trfase_C-like"/>
</dbReference>
<name>A0A2T6BP54_9RHOB</name>
<comment type="caution">
    <text evidence="5">The sequence shown here is derived from an EMBL/GenBank/DDBJ whole genome shotgun (WGS) entry which is preliminary data.</text>
</comment>
<organism evidence="5 6">
    <name type="scientific">Litoreibacter ponti</name>
    <dbReference type="NCBI Taxonomy" id="1510457"/>
    <lineage>
        <taxon>Bacteria</taxon>
        <taxon>Pseudomonadati</taxon>
        <taxon>Pseudomonadota</taxon>
        <taxon>Alphaproteobacteria</taxon>
        <taxon>Rhodobacterales</taxon>
        <taxon>Roseobacteraceae</taxon>
        <taxon>Litoreibacter</taxon>
    </lineage>
</organism>
<reference evidence="5 6" key="1">
    <citation type="submission" date="2018-04" db="EMBL/GenBank/DDBJ databases">
        <title>Genomic Encyclopedia of Archaeal and Bacterial Type Strains, Phase II (KMG-II): from individual species to whole genera.</title>
        <authorList>
            <person name="Goeker M."/>
        </authorList>
    </citation>
    <scope>NUCLEOTIDE SEQUENCE [LARGE SCALE GENOMIC DNA]</scope>
    <source>
        <strain evidence="5 6">DSM 100977</strain>
    </source>
</reference>
<dbReference type="SUPFAM" id="SSF52833">
    <property type="entry name" value="Thioredoxin-like"/>
    <property type="match status" value="1"/>
</dbReference>
<dbReference type="EC" id="2.5.1.18" evidence="1"/>
<dbReference type="Proteomes" id="UP000243978">
    <property type="component" value="Unassembled WGS sequence"/>
</dbReference>
<proteinExistence type="predicted"/>
<dbReference type="InterPro" id="IPR036249">
    <property type="entry name" value="Thioredoxin-like_sf"/>
</dbReference>
<dbReference type="EMBL" id="QBKS01000001">
    <property type="protein sequence ID" value="PTX57860.1"/>
    <property type="molecule type" value="Genomic_DNA"/>
</dbReference>
<dbReference type="Gene3D" id="3.40.30.10">
    <property type="entry name" value="Glutaredoxin"/>
    <property type="match status" value="1"/>
</dbReference>
<protein>
    <recommendedName>
        <fullName evidence="1">glutathione transferase</fullName>
        <ecNumber evidence="1">2.5.1.18</ecNumber>
    </recommendedName>
</protein>
<dbReference type="SUPFAM" id="SSF47616">
    <property type="entry name" value="GST C-terminal domain-like"/>
    <property type="match status" value="1"/>
</dbReference>
<feature type="domain" description="GST N-terminal" evidence="3">
    <location>
        <begin position="1"/>
        <end position="82"/>
    </location>
</feature>
<evidence type="ECO:0000259" key="4">
    <source>
        <dbReference type="PROSITE" id="PS50405"/>
    </source>
</evidence>
<dbReference type="AlphaFoldDB" id="A0A2T6BP54"/>
<evidence type="ECO:0000313" key="6">
    <source>
        <dbReference type="Proteomes" id="UP000243978"/>
    </source>
</evidence>
<keyword evidence="6" id="KW-1185">Reference proteome</keyword>
<dbReference type="PROSITE" id="PS50404">
    <property type="entry name" value="GST_NTER"/>
    <property type="match status" value="1"/>
</dbReference>
<sequence>MRLYSSPTSPYVRKVHLVLRETGQLDDVEMVGAIGTPLDSSKMPTEHNPLGKIPALVLDDGSALFDSRVICRYFDDRASAGLYGSGETTWTLQTLEAAADGILDAALLMVYEARVRPEDKQFAEWVEGQWGKISAALNMLEGRAMNSLSSDKINIAQISVACALSYLDFRHGDRAWQTGREKLAAWHAEFSERASMQATVPVG</sequence>
<dbReference type="Pfam" id="PF13410">
    <property type="entry name" value="GST_C_2"/>
    <property type="match status" value="1"/>
</dbReference>
<dbReference type="CDD" id="cd03049">
    <property type="entry name" value="GST_N_3"/>
    <property type="match status" value="1"/>
</dbReference>
<gene>
    <name evidence="5" type="ORF">C8N43_2533</name>
</gene>
<evidence type="ECO:0000256" key="2">
    <source>
        <dbReference type="ARBA" id="ARBA00022679"/>
    </source>
</evidence>
<dbReference type="GO" id="GO:0005737">
    <property type="term" value="C:cytoplasm"/>
    <property type="evidence" value="ECO:0007669"/>
    <property type="project" value="TreeGrafter"/>
</dbReference>